<comment type="caution">
    <text evidence="3">The sequence shown here is derived from an EMBL/GenBank/DDBJ whole genome shotgun (WGS) entry which is preliminary data.</text>
</comment>
<feature type="transmembrane region" description="Helical" evidence="1">
    <location>
        <begin position="80"/>
        <end position="99"/>
    </location>
</feature>
<evidence type="ECO:0000259" key="2">
    <source>
        <dbReference type="Pfam" id="PF13843"/>
    </source>
</evidence>
<name>A0A6A3QCN9_9STRA</name>
<keyword evidence="1" id="KW-1133">Transmembrane helix</keyword>
<gene>
    <name evidence="3" type="ORF">PF007_g25822</name>
</gene>
<dbReference type="EMBL" id="QXFZ01002832">
    <property type="protein sequence ID" value="KAE9073383.1"/>
    <property type="molecule type" value="Genomic_DNA"/>
</dbReference>
<keyword evidence="1" id="KW-0472">Membrane</keyword>
<dbReference type="PANTHER" id="PTHR46599:SF3">
    <property type="entry name" value="PIGGYBAC TRANSPOSABLE ELEMENT-DERIVED PROTEIN 4"/>
    <property type="match status" value="1"/>
</dbReference>
<accession>A0A6A3QCN9</accession>
<proteinExistence type="predicted"/>
<dbReference type="InterPro" id="IPR029526">
    <property type="entry name" value="PGBD"/>
</dbReference>
<evidence type="ECO:0000313" key="4">
    <source>
        <dbReference type="Proteomes" id="UP000441208"/>
    </source>
</evidence>
<dbReference type="Pfam" id="PF13843">
    <property type="entry name" value="DDE_Tnp_1_7"/>
    <property type="match status" value="1"/>
</dbReference>
<feature type="domain" description="PiggyBac transposable element-derived protein" evidence="2">
    <location>
        <begin position="5"/>
        <end position="93"/>
    </location>
</feature>
<dbReference type="Proteomes" id="UP000441208">
    <property type="component" value="Unassembled WGS sequence"/>
</dbReference>
<evidence type="ECO:0000313" key="3">
    <source>
        <dbReference type="EMBL" id="KAE9073383.1"/>
    </source>
</evidence>
<keyword evidence="1" id="KW-0812">Transmembrane</keyword>
<dbReference type="AlphaFoldDB" id="A0A6A3QCN9"/>
<evidence type="ECO:0000256" key="1">
    <source>
        <dbReference type="SAM" id="Phobius"/>
    </source>
</evidence>
<organism evidence="3 4">
    <name type="scientific">Phytophthora fragariae</name>
    <dbReference type="NCBI Taxonomy" id="53985"/>
    <lineage>
        <taxon>Eukaryota</taxon>
        <taxon>Sar</taxon>
        <taxon>Stramenopiles</taxon>
        <taxon>Oomycota</taxon>
        <taxon>Peronosporomycetes</taxon>
        <taxon>Peronosporales</taxon>
        <taxon>Peronosporaceae</taxon>
        <taxon>Phytophthora</taxon>
    </lineage>
</organism>
<protein>
    <recommendedName>
        <fullName evidence="2">PiggyBac transposable element-derived protein domain-containing protein</fullName>
    </recommendedName>
</protein>
<dbReference type="PANTHER" id="PTHR46599">
    <property type="entry name" value="PIGGYBAC TRANSPOSABLE ELEMENT-DERIVED PROTEIN 4"/>
    <property type="match status" value="1"/>
</dbReference>
<sequence length="143" mass="16863">MAAIYWWDSKPVHFLSVGGDVALDRVVRREKTAEQNEIACPKVIKAYHCFMGEVDVHDQLRLQRYSVQRCITYRKYYRSLFWGLVDLAITNAFIVHRAYCKKKKIKAMTHVHFMHKLHLQFIALKPDDMYEENTFQPGKLSAV</sequence>
<reference evidence="3 4" key="1">
    <citation type="submission" date="2018-08" db="EMBL/GenBank/DDBJ databases">
        <title>Genomic investigation of the strawberry pathogen Phytophthora fragariae indicates pathogenicity is determined by transcriptional variation in three key races.</title>
        <authorList>
            <person name="Adams T.M."/>
            <person name="Armitage A.D."/>
            <person name="Sobczyk M.K."/>
            <person name="Bates H.J."/>
            <person name="Dunwell J.M."/>
            <person name="Nellist C.F."/>
            <person name="Harrison R.J."/>
        </authorList>
    </citation>
    <scope>NUCLEOTIDE SEQUENCE [LARGE SCALE GENOMIC DNA]</scope>
    <source>
        <strain evidence="3 4">NOV-71</strain>
    </source>
</reference>